<dbReference type="EMBL" id="VFQX01000072">
    <property type="protein sequence ID" value="KAF0972054.1"/>
    <property type="molecule type" value="Genomic_DNA"/>
</dbReference>
<accession>A0A6A5BD91</accession>
<dbReference type="RefSeq" id="XP_044556769.1">
    <property type="nucleotide sequence ID" value="XM_044713742.1"/>
</dbReference>
<reference evidence="1 2" key="1">
    <citation type="journal article" date="2019" name="Sci. Rep.">
        <title>Nanopore sequencing improves the draft genome of the human pathogenic amoeba Naegleria fowleri.</title>
        <authorList>
            <person name="Liechti N."/>
            <person name="Schurch N."/>
            <person name="Bruggmann R."/>
            <person name="Wittwer M."/>
        </authorList>
    </citation>
    <scope>NUCLEOTIDE SEQUENCE [LARGE SCALE GENOMIC DNA]</scope>
    <source>
        <strain evidence="1 2">ATCC 30894</strain>
    </source>
</reference>
<comment type="caution">
    <text evidence="1">The sequence shown here is derived from an EMBL/GenBank/DDBJ whole genome shotgun (WGS) entry which is preliminary data.</text>
</comment>
<sequence>MSYIHPPEPPPYSSTHMATASNGFYNVPSSAPTTHGMSPMMMSSNFGRAKLHSPDVVQELIMSFVRQQQDRQAEEEKPVTANPMEILYTFMSYFNSWKLQNTTSLPTTVVPHSSSDISKADKVDLLSDEDVVNCFVIIMHCIVRDRYTDPSLFSGYIKQSIDSIVQISRLQSVRY</sequence>
<keyword evidence="2" id="KW-1185">Reference proteome</keyword>
<dbReference type="Proteomes" id="UP000444721">
    <property type="component" value="Unassembled WGS sequence"/>
</dbReference>
<evidence type="ECO:0000313" key="1">
    <source>
        <dbReference type="EMBL" id="KAF0972054.1"/>
    </source>
</evidence>
<dbReference type="AlphaFoldDB" id="A0A6A5BD91"/>
<dbReference type="OrthoDB" id="10311358at2759"/>
<gene>
    <name evidence="1" type="ORF">FDP41_009750</name>
</gene>
<evidence type="ECO:0000313" key="2">
    <source>
        <dbReference type="Proteomes" id="UP000444721"/>
    </source>
</evidence>
<name>A0A6A5BD91_NAEFO</name>
<dbReference type="VEuPathDB" id="AmoebaDB:FDP41_009750"/>
<proteinExistence type="predicted"/>
<dbReference type="VEuPathDB" id="AmoebaDB:NfTy_087820"/>
<dbReference type="GeneID" id="68116965"/>
<dbReference type="VEuPathDB" id="AmoebaDB:NF0004580"/>
<protein>
    <submittedName>
        <fullName evidence="1">Uncharacterized protein</fullName>
    </submittedName>
</protein>
<organism evidence="1 2">
    <name type="scientific">Naegleria fowleri</name>
    <name type="common">Brain eating amoeba</name>
    <dbReference type="NCBI Taxonomy" id="5763"/>
    <lineage>
        <taxon>Eukaryota</taxon>
        <taxon>Discoba</taxon>
        <taxon>Heterolobosea</taxon>
        <taxon>Tetramitia</taxon>
        <taxon>Eutetramitia</taxon>
        <taxon>Vahlkampfiidae</taxon>
        <taxon>Naegleria</taxon>
    </lineage>
</organism>